<proteinExistence type="predicted"/>
<accession>A0A8R1DWV0</accession>
<feature type="coiled-coil region" evidence="1">
    <location>
        <begin position="40"/>
        <end position="67"/>
    </location>
</feature>
<reference evidence="3" key="2">
    <citation type="submission" date="2022-06" db="UniProtKB">
        <authorList>
            <consortium name="EnsemblMetazoa"/>
        </authorList>
    </citation>
    <scope>IDENTIFICATION</scope>
    <source>
        <strain evidence="3">DF5081</strain>
    </source>
</reference>
<sequence length="174" mass="20324">MRLLDTIKALNAAAARAFKLRPQNSFMATRTLLYDGEDTINRFAEEIADFLEEYEVLEEQLVQFTAESMLGIMVSRVKMAKKCGLLQMVLKWDKLFMDYYLPPVKKESEKKLVDVKNENEKEKGEEMEMEDHEETSEEEFATSTDSDSPELFDESDEMDRVLDFTSHKTIRVRQ</sequence>
<evidence type="ECO:0000256" key="1">
    <source>
        <dbReference type="SAM" id="Coils"/>
    </source>
</evidence>
<feature type="compositionally biased region" description="Acidic residues" evidence="2">
    <location>
        <begin position="127"/>
        <end position="140"/>
    </location>
</feature>
<evidence type="ECO:0000256" key="2">
    <source>
        <dbReference type="SAM" id="MobiDB-lite"/>
    </source>
</evidence>
<feature type="region of interest" description="Disordered" evidence="2">
    <location>
        <begin position="112"/>
        <end position="159"/>
    </location>
</feature>
<dbReference type="AlphaFoldDB" id="A0A8R1DWV0"/>
<reference evidence="4" key="1">
    <citation type="submission" date="2010-08" db="EMBL/GenBank/DDBJ databases">
        <authorList>
            <consortium name="Caenorhabditis japonica Sequencing Consortium"/>
            <person name="Wilson R.K."/>
        </authorList>
    </citation>
    <scope>NUCLEOTIDE SEQUENCE [LARGE SCALE GENOMIC DNA]</scope>
    <source>
        <strain evidence="4">DF5081</strain>
    </source>
</reference>
<dbReference type="EnsemblMetazoa" id="CJA14474b.1">
    <property type="protein sequence ID" value="CJA14474b.1"/>
    <property type="gene ID" value="WBGene00133678"/>
</dbReference>
<dbReference type="Proteomes" id="UP000005237">
    <property type="component" value="Unassembled WGS sequence"/>
</dbReference>
<evidence type="ECO:0000313" key="3">
    <source>
        <dbReference type="EnsemblMetazoa" id="CJA14474b.1"/>
    </source>
</evidence>
<evidence type="ECO:0000313" key="4">
    <source>
        <dbReference type="Proteomes" id="UP000005237"/>
    </source>
</evidence>
<organism evidence="3 4">
    <name type="scientific">Caenorhabditis japonica</name>
    <dbReference type="NCBI Taxonomy" id="281687"/>
    <lineage>
        <taxon>Eukaryota</taxon>
        <taxon>Metazoa</taxon>
        <taxon>Ecdysozoa</taxon>
        <taxon>Nematoda</taxon>
        <taxon>Chromadorea</taxon>
        <taxon>Rhabditida</taxon>
        <taxon>Rhabditina</taxon>
        <taxon>Rhabditomorpha</taxon>
        <taxon>Rhabditoidea</taxon>
        <taxon>Rhabditidae</taxon>
        <taxon>Peloderinae</taxon>
        <taxon>Caenorhabditis</taxon>
    </lineage>
</organism>
<feature type="compositionally biased region" description="Acidic residues" evidence="2">
    <location>
        <begin position="147"/>
        <end position="157"/>
    </location>
</feature>
<feature type="compositionally biased region" description="Basic and acidic residues" evidence="2">
    <location>
        <begin position="112"/>
        <end position="126"/>
    </location>
</feature>
<keyword evidence="4" id="KW-1185">Reference proteome</keyword>
<keyword evidence="1" id="KW-0175">Coiled coil</keyword>
<protein>
    <submittedName>
        <fullName evidence="3">Uncharacterized protein</fullName>
    </submittedName>
</protein>
<name>A0A8R1DWV0_CAEJA</name>